<dbReference type="InParanoid" id="K2R1W1"/>
<dbReference type="Proteomes" id="UP000007129">
    <property type="component" value="Unassembled WGS sequence"/>
</dbReference>
<feature type="region of interest" description="Disordered" evidence="1">
    <location>
        <begin position="138"/>
        <end position="163"/>
    </location>
</feature>
<gene>
    <name evidence="2" type="ORF">MPH_06653</name>
</gene>
<sequence>MLLPWPDRPVFCNTSAHFQELQVFQTGSSFAGECMYDFCTSNLPSRAFHARNNAMRHPMTGSQPLERAARRCPAASKTKLPGAAEALVLVPKLPSNVCQGYAKDTLPSPRNAAYWSRPQRSAAASVYRLRSWDDGVVSSKSEEVDTGTAASATLSARQGLGTN</sequence>
<evidence type="ECO:0000256" key="1">
    <source>
        <dbReference type="SAM" id="MobiDB-lite"/>
    </source>
</evidence>
<dbReference type="VEuPathDB" id="FungiDB:MPH_06653"/>
<name>K2R1W1_MACPH</name>
<reference evidence="2 3" key="1">
    <citation type="journal article" date="2012" name="BMC Genomics">
        <title>Tools to kill: Genome of one of the most destructive plant pathogenic fungi Macrophomina phaseolina.</title>
        <authorList>
            <person name="Islam M.S."/>
            <person name="Haque M.S."/>
            <person name="Islam M.M."/>
            <person name="Emdad E.M."/>
            <person name="Halim A."/>
            <person name="Hossen Q.M.M."/>
            <person name="Hossain M.Z."/>
            <person name="Ahmed B."/>
            <person name="Rahim S."/>
            <person name="Rahman M.S."/>
            <person name="Alam M.M."/>
            <person name="Hou S."/>
            <person name="Wan X."/>
            <person name="Saito J.A."/>
            <person name="Alam M."/>
        </authorList>
    </citation>
    <scope>NUCLEOTIDE SEQUENCE [LARGE SCALE GENOMIC DNA]</scope>
    <source>
        <strain evidence="2 3">MS6</strain>
    </source>
</reference>
<accession>K2R1W1</accession>
<dbReference type="AlphaFoldDB" id="K2R1W1"/>
<comment type="caution">
    <text evidence="2">The sequence shown here is derived from an EMBL/GenBank/DDBJ whole genome shotgun (WGS) entry which is preliminary data.</text>
</comment>
<evidence type="ECO:0000313" key="2">
    <source>
        <dbReference type="EMBL" id="EKG16216.1"/>
    </source>
</evidence>
<organism evidence="2 3">
    <name type="scientific">Macrophomina phaseolina (strain MS6)</name>
    <name type="common">Charcoal rot fungus</name>
    <dbReference type="NCBI Taxonomy" id="1126212"/>
    <lineage>
        <taxon>Eukaryota</taxon>
        <taxon>Fungi</taxon>
        <taxon>Dikarya</taxon>
        <taxon>Ascomycota</taxon>
        <taxon>Pezizomycotina</taxon>
        <taxon>Dothideomycetes</taxon>
        <taxon>Dothideomycetes incertae sedis</taxon>
        <taxon>Botryosphaeriales</taxon>
        <taxon>Botryosphaeriaceae</taxon>
        <taxon>Macrophomina</taxon>
    </lineage>
</organism>
<protein>
    <submittedName>
        <fullName evidence="2">Uncharacterized protein</fullName>
    </submittedName>
</protein>
<evidence type="ECO:0000313" key="3">
    <source>
        <dbReference type="Proteomes" id="UP000007129"/>
    </source>
</evidence>
<dbReference type="HOGENOM" id="CLU_1627397_0_0_1"/>
<dbReference type="EMBL" id="AHHD01000284">
    <property type="protein sequence ID" value="EKG16216.1"/>
    <property type="molecule type" value="Genomic_DNA"/>
</dbReference>
<feature type="compositionally biased region" description="Polar residues" evidence="1">
    <location>
        <begin position="148"/>
        <end position="163"/>
    </location>
</feature>
<proteinExistence type="predicted"/>